<dbReference type="Gene3D" id="3.40.1280.10">
    <property type="match status" value="1"/>
</dbReference>
<accession>A0ABS1F3A9</accession>
<dbReference type="InterPro" id="IPR029028">
    <property type="entry name" value="Alpha/beta_knot_MTases"/>
</dbReference>
<dbReference type="InterPro" id="IPR029026">
    <property type="entry name" value="tRNA_m1G_MTases_N"/>
</dbReference>
<dbReference type="SUPFAM" id="SSF55315">
    <property type="entry name" value="L30e-like"/>
    <property type="match status" value="1"/>
</dbReference>
<keyword evidence="2" id="KW-0808">Transferase</keyword>
<comment type="caution">
    <text evidence="4">The sequence shown here is derived from an EMBL/GenBank/DDBJ whole genome shotgun (WGS) entry which is preliminary data.</text>
</comment>
<sequence length="255" mass="26974">MTRPPLLIESPQNPQFKLWESALESRGLKKNGKFLLAGLKTVPEALRHHPGRFERLLFTDPAQVAGWRLPAGVEPVQLAPVLFRTLDVSGTGFPLLVGTVPKMPAIDLSQPPQGLELLCALGDPSNLGALLRSAAAFGVSRIVLLEGAAHPFHPKCLRAASNAQFALTLLRGPRWAAVNDAAGPLYALDGGGEDLTRFDWPADMRLILGEEGQGVPADCPALRLSVPTTGAVESLNATVAVSVALFARYAAVGNG</sequence>
<dbReference type="GO" id="GO:0008168">
    <property type="term" value="F:methyltransferase activity"/>
    <property type="evidence" value="ECO:0007669"/>
    <property type="project" value="UniProtKB-KW"/>
</dbReference>
<dbReference type="EMBL" id="JAENHM010000030">
    <property type="protein sequence ID" value="MBK1837885.1"/>
    <property type="molecule type" value="Genomic_DNA"/>
</dbReference>
<dbReference type="InterPro" id="IPR051259">
    <property type="entry name" value="rRNA_Methyltransferase"/>
</dbReference>
<dbReference type="SUPFAM" id="SSF75217">
    <property type="entry name" value="alpha/beta knot"/>
    <property type="match status" value="1"/>
</dbReference>
<dbReference type="Gene3D" id="3.30.1330.30">
    <property type="match status" value="1"/>
</dbReference>
<dbReference type="Proteomes" id="UP000652760">
    <property type="component" value="Unassembled WGS sequence"/>
</dbReference>
<dbReference type="CDD" id="cd18095">
    <property type="entry name" value="SpoU-like_rRNA-MTase"/>
    <property type="match status" value="1"/>
</dbReference>
<organism evidence="4 5">
    <name type="scientific">Azospirillum endophyticum</name>
    <dbReference type="NCBI Taxonomy" id="2800326"/>
    <lineage>
        <taxon>Bacteria</taxon>
        <taxon>Pseudomonadati</taxon>
        <taxon>Pseudomonadota</taxon>
        <taxon>Alphaproteobacteria</taxon>
        <taxon>Rhodospirillales</taxon>
        <taxon>Azospirillaceae</taxon>
        <taxon>Azospirillum</taxon>
    </lineage>
</organism>
<dbReference type="PANTHER" id="PTHR43191:SF2">
    <property type="entry name" value="RRNA METHYLTRANSFERASE 3, MITOCHONDRIAL"/>
    <property type="match status" value="1"/>
</dbReference>
<feature type="domain" description="tRNA/rRNA methyltransferase SpoU type" evidence="3">
    <location>
        <begin position="118"/>
        <end position="246"/>
    </location>
</feature>
<proteinExistence type="predicted"/>
<gene>
    <name evidence="4" type="ORF">JHL17_10710</name>
</gene>
<keyword evidence="5" id="KW-1185">Reference proteome</keyword>
<dbReference type="GO" id="GO:0032259">
    <property type="term" value="P:methylation"/>
    <property type="evidence" value="ECO:0007669"/>
    <property type="project" value="UniProtKB-KW"/>
</dbReference>
<name>A0ABS1F3A9_9PROT</name>
<dbReference type="RefSeq" id="WP_200192864.1">
    <property type="nucleotide sequence ID" value="NZ_JAENHM010000030.1"/>
</dbReference>
<dbReference type="Pfam" id="PF00588">
    <property type="entry name" value="SpoU_methylase"/>
    <property type="match status" value="1"/>
</dbReference>
<protein>
    <submittedName>
        <fullName evidence="4">RNA methyltransferase</fullName>
    </submittedName>
</protein>
<evidence type="ECO:0000256" key="1">
    <source>
        <dbReference type="ARBA" id="ARBA00022603"/>
    </source>
</evidence>
<dbReference type="InterPro" id="IPR029064">
    <property type="entry name" value="Ribosomal_eL30-like_sf"/>
</dbReference>
<evidence type="ECO:0000313" key="5">
    <source>
        <dbReference type="Proteomes" id="UP000652760"/>
    </source>
</evidence>
<evidence type="ECO:0000313" key="4">
    <source>
        <dbReference type="EMBL" id="MBK1837885.1"/>
    </source>
</evidence>
<reference evidence="5" key="1">
    <citation type="submission" date="2021-01" db="EMBL/GenBank/DDBJ databases">
        <title>Genome public.</title>
        <authorList>
            <person name="Liu C."/>
            <person name="Sun Q."/>
        </authorList>
    </citation>
    <scope>NUCLEOTIDE SEQUENCE [LARGE SCALE GENOMIC DNA]</scope>
    <source>
        <strain evidence="5">YIM B02556</strain>
    </source>
</reference>
<evidence type="ECO:0000256" key="2">
    <source>
        <dbReference type="ARBA" id="ARBA00022679"/>
    </source>
</evidence>
<dbReference type="PANTHER" id="PTHR43191">
    <property type="entry name" value="RRNA METHYLTRANSFERASE 3"/>
    <property type="match status" value="1"/>
</dbReference>
<keyword evidence="1 4" id="KW-0489">Methyltransferase</keyword>
<dbReference type="InterPro" id="IPR001537">
    <property type="entry name" value="SpoU_MeTrfase"/>
</dbReference>
<evidence type="ECO:0000259" key="3">
    <source>
        <dbReference type="Pfam" id="PF00588"/>
    </source>
</evidence>